<evidence type="ECO:0000256" key="1">
    <source>
        <dbReference type="SAM" id="SignalP"/>
    </source>
</evidence>
<evidence type="ECO:0000259" key="2">
    <source>
        <dbReference type="Pfam" id="PF13441"/>
    </source>
</evidence>
<dbReference type="InterPro" id="IPR027367">
    <property type="entry name" value="Gly-zipper_YMGG"/>
</dbReference>
<dbReference type="EMBL" id="JAGSGD010000001">
    <property type="protein sequence ID" value="MBR7619658.1"/>
    <property type="molecule type" value="Genomic_DNA"/>
</dbReference>
<feature type="domain" description="YMGG-like Gly-zipper" evidence="2">
    <location>
        <begin position="27"/>
        <end position="63"/>
    </location>
</feature>
<dbReference type="Proteomes" id="UP000622580">
    <property type="component" value="Unassembled WGS sequence"/>
</dbReference>
<keyword evidence="1" id="KW-0732">Signal</keyword>
<dbReference type="RefSeq" id="WP_215340001.1">
    <property type="nucleotide sequence ID" value="NZ_JAGSGD010000001.1"/>
</dbReference>
<keyword evidence="4" id="KW-1185">Reference proteome</keyword>
<organism evidence="3 4">
    <name type="scientific">Phenylobacterium glaciei</name>
    <dbReference type="NCBI Taxonomy" id="2803784"/>
    <lineage>
        <taxon>Bacteria</taxon>
        <taxon>Pseudomonadati</taxon>
        <taxon>Pseudomonadota</taxon>
        <taxon>Alphaproteobacteria</taxon>
        <taxon>Caulobacterales</taxon>
        <taxon>Caulobacteraceae</taxon>
        <taxon>Phenylobacterium</taxon>
    </lineage>
</organism>
<comment type="caution">
    <text evidence="3">The sequence shown here is derived from an EMBL/GenBank/DDBJ whole genome shotgun (WGS) entry which is preliminary data.</text>
</comment>
<name>A0A941D3Q1_9CAUL</name>
<reference evidence="3" key="1">
    <citation type="submission" date="2021-04" db="EMBL/GenBank/DDBJ databases">
        <title>Draft genome assembly of strain Phenylobacterium sp. 20VBR1 using MiniION and Illumina platforms.</title>
        <authorList>
            <person name="Thomas F.A."/>
            <person name="Krishnan K.P."/>
            <person name="Sinha R.K."/>
        </authorList>
    </citation>
    <scope>NUCLEOTIDE SEQUENCE</scope>
    <source>
        <strain evidence="3">20VBR1</strain>
    </source>
</reference>
<gene>
    <name evidence="3" type="ORF">JKL49_09690</name>
</gene>
<sequence length="67" mass="6152">MRKILMLAPAAVLAMTLSACGTTVTERAATGALGGAAVGAVVSGDAKGALAGAAIGGVAGAATTPRN</sequence>
<dbReference type="Pfam" id="PF13441">
    <property type="entry name" value="Gly-zipper_YMGG"/>
    <property type="match status" value="1"/>
</dbReference>
<protein>
    <recommendedName>
        <fullName evidence="2">YMGG-like Gly-zipper domain-containing protein</fullName>
    </recommendedName>
</protein>
<dbReference type="AlphaFoldDB" id="A0A941D3Q1"/>
<feature type="chain" id="PRO_5036991705" description="YMGG-like Gly-zipper domain-containing protein" evidence="1">
    <location>
        <begin position="22"/>
        <end position="67"/>
    </location>
</feature>
<evidence type="ECO:0000313" key="4">
    <source>
        <dbReference type="Proteomes" id="UP000622580"/>
    </source>
</evidence>
<dbReference type="PROSITE" id="PS51257">
    <property type="entry name" value="PROKAR_LIPOPROTEIN"/>
    <property type="match status" value="1"/>
</dbReference>
<evidence type="ECO:0000313" key="3">
    <source>
        <dbReference type="EMBL" id="MBR7619658.1"/>
    </source>
</evidence>
<accession>A0A941D3Q1</accession>
<feature type="signal peptide" evidence="1">
    <location>
        <begin position="1"/>
        <end position="21"/>
    </location>
</feature>
<proteinExistence type="predicted"/>